<dbReference type="EMBL" id="JQ264098">
    <property type="protein sequence ID" value="AEW09087.1"/>
    <property type="molecule type" value="Genomic_DNA"/>
</dbReference>
<dbReference type="AlphaFoldDB" id="H9MD90"/>
<dbReference type="PANTHER" id="PTHR34061">
    <property type="entry name" value="PROTEIN, PUTATIVE-RELATED"/>
    <property type="match status" value="1"/>
</dbReference>
<accession>H9MD90</accession>
<feature type="non-terminal residue" evidence="1">
    <location>
        <position position="1"/>
    </location>
</feature>
<evidence type="ECO:0000313" key="1">
    <source>
        <dbReference type="EMBL" id="AEW09087.1"/>
    </source>
</evidence>
<name>H9MD90_PINRA</name>
<organism evidence="1">
    <name type="scientific">Pinus radiata</name>
    <name type="common">Monterey pine</name>
    <name type="synonym">Pinus insignis</name>
    <dbReference type="NCBI Taxonomy" id="3347"/>
    <lineage>
        <taxon>Eukaryota</taxon>
        <taxon>Viridiplantae</taxon>
        <taxon>Streptophyta</taxon>
        <taxon>Embryophyta</taxon>
        <taxon>Tracheophyta</taxon>
        <taxon>Spermatophyta</taxon>
        <taxon>Pinopsida</taxon>
        <taxon>Pinidae</taxon>
        <taxon>Conifers I</taxon>
        <taxon>Pinales</taxon>
        <taxon>Pinaceae</taxon>
        <taxon>Pinus</taxon>
        <taxon>Pinus subgen. Pinus</taxon>
    </lineage>
</organism>
<sequence>ESNSVKLESSAGSCTTLGCRKLDRLAGWVGASVASAFFASLERCSCINLSTNDTEDDEEGKDMPLIPIKADHVEEEAIEKHKVNKKTLFGKNSHK</sequence>
<reference evidence="1" key="1">
    <citation type="submission" date="2011-12" db="EMBL/GenBank/DDBJ databases">
        <title>Nucleotide Diversity and Divergence in the Loblolly Pine Gene Space.</title>
        <authorList>
            <person name="Neale D.B."/>
            <person name="Wegrzyn J.L."/>
            <person name="Lee J.M."/>
            <person name="Eckert A.J."/>
            <person name="Liechty J.D."/>
            <person name="Stevens K.A."/>
            <person name="Langley C.H."/>
        </authorList>
    </citation>
    <scope>NUCLEOTIDE SEQUENCE</scope>
    <source>
        <strain evidence="1">7058</strain>
        <tissue evidence="1">Megagametophyte</tissue>
    </source>
</reference>
<proteinExistence type="predicted"/>
<feature type="non-terminal residue" evidence="1">
    <location>
        <position position="95"/>
    </location>
</feature>
<protein>
    <submittedName>
        <fullName evidence="1">Uncharacterized protein</fullName>
    </submittedName>
</protein>
<dbReference type="PANTHER" id="PTHR34061:SF11">
    <property type="entry name" value="PROTEIN, PUTATIVE-RELATED"/>
    <property type="match status" value="1"/>
</dbReference>
<gene>
    <name evidence="1" type="ORF">CL3702Contig1_01</name>
</gene>